<accession>A0AA51X6P0</accession>
<dbReference type="SMART" id="SM00900">
    <property type="entry name" value="FMN_bind"/>
    <property type="match status" value="1"/>
</dbReference>
<keyword evidence="5 6" id="KW-0249">Electron transport</keyword>
<dbReference type="InterPro" id="IPR010209">
    <property type="entry name" value="Ion_transpt_RnfG/RsxG"/>
</dbReference>
<dbReference type="Proteomes" id="UP001239782">
    <property type="component" value="Chromosome"/>
</dbReference>
<evidence type="ECO:0000256" key="6">
    <source>
        <dbReference type="HAMAP-Rule" id="MF_00479"/>
    </source>
</evidence>
<dbReference type="EMBL" id="CP133548">
    <property type="protein sequence ID" value="WMS87487.1"/>
    <property type="molecule type" value="Genomic_DNA"/>
</dbReference>
<feature type="modified residue" description="FMN phosphoryl threonine" evidence="6">
    <location>
        <position position="177"/>
    </location>
</feature>
<evidence type="ECO:0000313" key="10">
    <source>
        <dbReference type="Proteomes" id="UP001239782"/>
    </source>
</evidence>
<dbReference type="Pfam" id="PF04205">
    <property type="entry name" value="FMN_bind"/>
    <property type="match status" value="1"/>
</dbReference>
<evidence type="ECO:0000256" key="4">
    <source>
        <dbReference type="ARBA" id="ARBA00022643"/>
    </source>
</evidence>
<feature type="transmembrane region" description="Helical" evidence="7">
    <location>
        <begin position="12"/>
        <end position="30"/>
    </location>
</feature>
<keyword evidence="2 6" id="KW-0597">Phosphoprotein</keyword>
<dbReference type="NCBIfam" id="NF002519">
    <property type="entry name" value="PRK01908.1"/>
    <property type="match status" value="1"/>
</dbReference>
<evidence type="ECO:0000256" key="7">
    <source>
        <dbReference type="SAM" id="Phobius"/>
    </source>
</evidence>
<comment type="subunit">
    <text evidence="6">The complex is composed of six subunits: RnfA, RnfB, RnfC, RnfD, RnfE and RnfG.</text>
</comment>
<dbReference type="GO" id="GO:0022900">
    <property type="term" value="P:electron transport chain"/>
    <property type="evidence" value="ECO:0007669"/>
    <property type="project" value="UniProtKB-UniRule"/>
</dbReference>
<keyword evidence="6 7" id="KW-0472">Membrane</keyword>
<evidence type="ECO:0000259" key="8">
    <source>
        <dbReference type="SMART" id="SM00900"/>
    </source>
</evidence>
<evidence type="ECO:0000256" key="2">
    <source>
        <dbReference type="ARBA" id="ARBA00022553"/>
    </source>
</evidence>
<dbReference type="GO" id="GO:0005886">
    <property type="term" value="C:plasma membrane"/>
    <property type="evidence" value="ECO:0007669"/>
    <property type="project" value="UniProtKB-SubCell"/>
</dbReference>
<feature type="domain" description="FMN-binding" evidence="8">
    <location>
        <begin position="102"/>
        <end position="194"/>
    </location>
</feature>
<name>A0AA51X6P0_9GAMM</name>
<keyword evidence="1 6" id="KW-0813">Transport</keyword>
<dbReference type="AlphaFoldDB" id="A0AA51X6P0"/>
<keyword evidence="6" id="KW-1278">Translocase</keyword>
<comment type="function">
    <text evidence="6">Part of a membrane-bound complex that couples electron transfer with translocation of ions across the membrane.</text>
</comment>
<dbReference type="PIRSF" id="PIRSF006091">
    <property type="entry name" value="E_trnsport_RnfG"/>
    <property type="match status" value="1"/>
</dbReference>
<comment type="cofactor">
    <cofactor evidence="6">
        <name>FMN</name>
        <dbReference type="ChEBI" id="CHEBI:58210"/>
    </cofactor>
</comment>
<sequence>MLFQSISRNALILGAFALLSIGLIAVFHHLTKDKIKAEMQAKLARTLNELVAASEYNNDVYHDCAIIDSNGVLHPSESSKVYRMTNNGQPVALVFTVTAPDGYNGKINLIMAVRPNGQLAGVRTLSHNETPGLGDKIDTQKSDWIKQFSGLSLDQPPVEQWKVKQDGGVFDAFTGATITPRAVVRALARGLEFANSHALDIHQASNACGASNE</sequence>
<dbReference type="RefSeq" id="WP_309202630.1">
    <property type="nucleotide sequence ID" value="NZ_CP133548.1"/>
</dbReference>
<keyword evidence="6" id="KW-0997">Cell inner membrane</keyword>
<protein>
    <recommendedName>
        <fullName evidence="6">Ion-translocating oxidoreductase complex subunit G</fullName>
        <ecNumber evidence="6">7.-.-.-</ecNumber>
    </recommendedName>
    <alternativeName>
        <fullName evidence="6">Rnf electron transport complex subunit G</fullName>
    </alternativeName>
</protein>
<keyword evidence="3 6" id="KW-0285">Flavoprotein</keyword>
<gene>
    <name evidence="9" type="primary">rsxG</name>
    <name evidence="6" type="synonym">rnfG</name>
    <name evidence="9" type="ORF">Q9312_00820</name>
</gene>
<keyword evidence="6 7" id="KW-0812">Transmembrane</keyword>
<proteinExistence type="inferred from homology"/>
<dbReference type="PANTHER" id="PTHR36118:SF1">
    <property type="entry name" value="ION-TRANSLOCATING OXIDOREDUCTASE COMPLEX SUBUNIT G"/>
    <property type="match status" value="1"/>
</dbReference>
<dbReference type="PANTHER" id="PTHR36118">
    <property type="entry name" value="ION-TRANSLOCATING OXIDOREDUCTASE COMPLEX SUBUNIT G"/>
    <property type="match status" value="1"/>
</dbReference>
<evidence type="ECO:0000256" key="1">
    <source>
        <dbReference type="ARBA" id="ARBA00022448"/>
    </source>
</evidence>
<dbReference type="GO" id="GO:0009055">
    <property type="term" value="F:electron transfer activity"/>
    <property type="evidence" value="ECO:0007669"/>
    <property type="project" value="InterPro"/>
</dbReference>
<dbReference type="HAMAP" id="MF_00479">
    <property type="entry name" value="RsxG_RnfG"/>
    <property type="match status" value="1"/>
</dbReference>
<dbReference type="EC" id="7.-.-.-" evidence="6"/>
<keyword evidence="6 7" id="KW-1133">Transmembrane helix</keyword>
<evidence type="ECO:0000256" key="5">
    <source>
        <dbReference type="ARBA" id="ARBA00022982"/>
    </source>
</evidence>
<dbReference type="NCBIfam" id="TIGR01947">
    <property type="entry name" value="rnfG"/>
    <property type="match status" value="1"/>
</dbReference>
<comment type="similarity">
    <text evidence="6">Belongs to the RnfG family.</text>
</comment>
<evidence type="ECO:0000313" key="9">
    <source>
        <dbReference type="EMBL" id="WMS87487.1"/>
    </source>
</evidence>
<keyword evidence="10" id="KW-1185">Reference proteome</keyword>
<dbReference type="GO" id="GO:0010181">
    <property type="term" value="F:FMN binding"/>
    <property type="evidence" value="ECO:0007669"/>
    <property type="project" value="InterPro"/>
</dbReference>
<keyword evidence="4 6" id="KW-0288">FMN</keyword>
<dbReference type="InterPro" id="IPR007329">
    <property type="entry name" value="FMN-bd"/>
</dbReference>
<keyword evidence="6" id="KW-1003">Cell membrane</keyword>
<dbReference type="KEGG" id="plei:Q9312_00820"/>
<reference evidence="9 10" key="1">
    <citation type="submission" date="2023-08" db="EMBL/GenBank/DDBJ databases">
        <title>Pleionea litopenaei sp. nov., isolated from stomach of juvenile Litopenaeus vannamei.</title>
        <authorList>
            <person name="Rho A.M."/>
            <person name="Hwang C.Y."/>
        </authorList>
    </citation>
    <scope>NUCLEOTIDE SEQUENCE [LARGE SCALE GENOMIC DNA]</scope>
    <source>
        <strain evidence="9 10">HL-JVS1</strain>
    </source>
</reference>
<comment type="subcellular location">
    <subcellularLocation>
        <location evidence="6">Cell inner membrane</location>
        <topology evidence="6">Single-pass membrane protein</topology>
    </subcellularLocation>
</comment>
<organism evidence="9 10">
    <name type="scientific">Pleionea litopenaei</name>
    <dbReference type="NCBI Taxonomy" id="3070815"/>
    <lineage>
        <taxon>Bacteria</taxon>
        <taxon>Pseudomonadati</taxon>
        <taxon>Pseudomonadota</taxon>
        <taxon>Gammaproteobacteria</taxon>
        <taxon>Oceanospirillales</taxon>
        <taxon>Pleioneaceae</taxon>
        <taxon>Pleionea</taxon>
    </lineage>
</organism>
<evidence type="ECO:0000256" key="3">
    <source>
        <dbReference type="ARBA" id="ARBA00022630"/>
    </source>
</evidence>